<feature type="compositionally biased region" description="Low complexity" evidence="1">
    <location>
        <begin position="74"/>
        <end position="94"/>
    </location>
</feature>
<feature type="compositionally biased region" description="Basic and acidic residues" evidence="1">
    <location>
        <begin position="310"/>
        <end position="327"/>
    </location>
</feature>
<accession>A0AAD4MEI4</accession>
<organism evidence="2 3">
    <name type="scientific">Multifurca ochricompacta</name>
    <dbReference type="NCBI Taxonomy" id="376703"/>
    <lineage>
        <taxon>Eukaryota</taxon>
        <taxon>Fungi</taxon>
        <taxon>Dikarya</taxon>
        <taxon>Basidiomycota</taxon>
        <taxon>Agaricomycotina</taxon>
        <taxon>Agaricomycetes</taxon>
        <taxon>Russulales</taxon>
        <taxon>Russulaceae</taxon>
        <taxon>Multifurca</taxon>
    </lineage>
</organism>
<keyword evidence="3" id="KW-1185">Reference proteome</keyword>
<feature type="compositionally biased region" description="Polar residues" evidence="1">
    <location>
        <begin position="165"/>
        <end position="176"/>
    </location>
</feature>
<reference evidence="2" key="1">
    <citation type="journal article" date="2022" name="New Phytol.">
        <title>Evolutionary transition to the ectomycorrhizal habit in the genomes of a hyperdiverse lineage of mushroom-forming fungi.</title>
        <authorList>
            <person name="Looney B."/>
            <person name="Miyauchi S."/>
            <person name="Morin E."/>
            <person name="Drula E."/>
            <person name="Courty P.E."/>
            <person name="Kohler A."/>
            <person name="Kuo A."/>
            <person name="LaButti K."/>
            <person name="Pangilinan J."/>
            <person name="Lipzen A."/>
            <person name="Riley R."/>
            <person name="Andreopoulos W."/>
            <person name="He G."/>
            <person name="Johnson J."/>
            <person name="Nolan M."/>
            <person name="Tritt A."/>
            <person name="Barry K.W."/>
            <person name="Grigoriev I.V."/>
            <person name="Nagy L.G."/>
            <person name="Hibbett D."/>
            <person name="Henrissat B."/>
            <person name="Matheny P.B."/>
            <person name="Labbe J."/>
            <person name="Martin F.M."/>
        </authorList>
    </citation>
    <scope>NUCLEOTIDE SEQUENCE</scope>
    <source>
        <strain evidence="2">BPL690</strain>
    </source>
</reference>
<feature type="compositionally biased region" description="Polar residues" evidence="1">
    <location>
        <begin position="446"/>
        <end position="458"/>
    </location>
</feature>
<feature type="compositionally biased region" description="Low complexity" evidence="1">
    <location>
        <begin position="332"/>
        <end position="347"/>
    </location>
</feature>
<name>A0AAD4MEI4_9AGAM</name>
<feature type="region of interest" description="Disordered" evidence="1">
    <location>
        <begin position="1"/>
        <end position="254"/>
    </location>
</feature>
<feature type="compositionally biased region" description="Polar residues" evidence="1">
    <location>
        <begin position="367"/>
        <end position="385"/>
    </location>
</feature>
<feature type="compositionally biased region" description="Basic and acidic residues" evidence="1">
    <location>
        <begin position="1"/>
        <end position="12"/>
    </location>
</feature>
<feature type="compositionally biased region" description="Basic and acidic residues" evidence="1">
    <location>
        <begin position="408"/>
        <end position="422"/>
    </location>
</feature>
<feature type="compositionally biased region" description="Polar residues" evidence="1">
    <location>
        <begin position="629"/>
        <end position="650"/>
    </location>
</feature>
<dbReference type="AlphaFoldDB" id="A0AAD4MEI4"/>
<evidence type="ECO:0000313" key="3">
    <source>
        <dbReference type="Proteomes" id="UP001203297"/>
    </source>
</evidence>
<dbReference type="Proteomes" id="UP001203297">
    <property type="component" value="Unassembled WGS sequence"/>
</dbReference>
<gene>
    <name evidence="2" type="ORF">B0F90DRAFT_24199</name>
</gene>
<evidence type="ECO:0000313" key="2">
    <source>
        <dbReference type="EMBL" id="KAI0307552.1"/>
    </source>
</evidence>
<sequence length="650" mass="70637">MSGGRDSSRESLRQLPPHLVSMPKSLPPLNIHQPPHVHPPSSRQGSTREPWHQGRSPEQSPVIPSPTGQSSCGASPSASSAAAPLPLAPTAAPTDIDLARKAAMHSAAERAKIRRQLEEEERERERERARKKAVDLEEKMKIAEKDKAKEFPAVQVTQPEPEPTSPQVSTGLSTDLSLFRPPSLKQPSRGSESGTIATMTRTRSQRSSQSANQPPSTSSTVTSWRSNAGPLPPIATRRLSSSHSPVTPLVPFPPASQVLGVQLLSPSHDESLEEVEFMDLGKFVGTEPTLEEPVAPLLISQDNATAEVPSEDRPAPTRTRGELEPSWRRKVPLAPVEEPPVVASVVPDTTSESPAGREVDTVPASPSVRSTSTGTGSPVKQSTEGSLPSQTLVVPSSLPSLRSPRTPSYREELRSTFEDTMSRIKGAMQMKPQRNAPETEHHRSRATANTTAHSTEQSRFGRGVPPTSRLHLPPPRIPDSEEPFTTMTELGDDEPGGQLSRVRLPPSRAGEPLSKRELANLKKTVPPLRWEVLSWDPPVEGMSSRDYSINDVLFRKPPPWKGRPRFIIKLPPPGSYFVKRYTATPKVHLPAKPLVNKAVPATGAFGRPRVADDYSNWRRTLPPIPDQVESATSTEGLVTRSGSSAVANQV</sequence>
<feature type="compositionally biased region" description="Low complexity" evidence="1">
    <location>
        <begin position="200"/>
        <end position="210"/>
    </location>
</feature>
<dbReference type="EMBL" id="WTXG01000001">
    <property type="protein sequence ID" value="KAI0307552.1"/>
    <property type="molecule type" value="Genomic_DNA"/>
</dbReference>
<feature type="compositionally biased region" description="Basic and acidic residues" evidence="1">
    <location>
        <begin position="107"/>
        <end position="150"/>
    </location>
</feature>
<feature type="compositionally biased region" description="Low complexity" evidence="1">
    <location>
        <begin position="386"/>
        <end position="407"/>
    </location>
</feature>
<proteinExistence type="predicted"/>
<feature type="region of interest" description="Disordered" evidence="1">
    <location>
        <begin position="624"/>
        <end position="650"/>
    </location>
</feature>
<protein>
    <submittedName>
        <fullName evidence="2">Uncharacterized protein</fullName>
    </submittedName>
</protein>
<feature type="region of interest" description="Disordered" evidence="1">
    <location>
        <begin position="298"/>
        <end position="511"/>
    </location>
</feature>
<feature type="compositionally biased region" description="Polar residues" evidence="1">
    <location>
        <begin position="185"/>
        <end position="199"/>
    </location>
</feature>
<comment type="caution">
    <text evidence="2">The sequence shown here is derived from an EMBL/GenBank/DDBJ whole genome shotgun (WGS) entry which is preliminary data.</text>
</comment>
<evidence type="ECO:0000256" key="1">
    <source>
        <dbReference type="SAM" id="MobiDB-lite"/>
    </source>
</evidence>
<feature type="compositionally biased region" description="Polar residues" evidence="1">
    <location>
        <begin position="211"/>
        <end position="226"/>
    </location>
</feature>